<accession>A0A7S2Y0W1</accession>
<feature type="transmembrane region" description="Helical" evidence="2">
    <location>
        <begin position="269"/>
        <end position="287"/>
    </location>
</feature>
<feature type="transmembrane region" description="Helical" evidence="2">
    <location>
        <begin position="108"/>
        <end position="131"/>
    </location>
</feature>
<feature type="transmembrane region" description="Helical" evidence="2">
    <location>
        <begin position="367"/>
        <end position="394"/>
    </location>
</feature>
<feature type="region of interest" description="Disordered" evidence="1">
    <location>
        <begin position="1"/>
        <end position="31"/>
    </location>
</feature>
<feature type="transmembrane region" description="Helical" evidence="2">
    <location>
        <begin position="190"/>
        <end position="207"/>
    </location>
</feature>
<keyword evidence="2" id="KW-1133">Transmembrane helix</keyword>
<protein>
    <recommendedName>
        <fullName evidence="4">Transmembrane protein</fullName>
    </recommendedName>
</protein>
<name>A0A7S2Y0W1_9STRA</name>
<feature type="transmembrane region" description="Helical" evidence="2">
    <location>
        <begin position="245"/>
        <end position="263"/>
    </location>
</feature>
<feature type="transmembrane region" description="Helical" evidence="2">
    <location>
        <begin position="157"/>
        <end position="178"/>
    </location>
</feature>
<dbReference type="AlphaFoldDB" id="A0A7S2Y0W1"/>
<feature type="transmembrane region" description="Helical" evidence="2">
    <location>
        <begin position="338"/>
        <end position="355"/>
    </location>
</feature>
<evidence type="ECO:0000256" key="1">
    <source>
        <dbReference type="SAM" id="MobiDB-lite"/>
    </source>
</evidence>
<keyword evidence="2" id="KW-0812">Transmembrane</keyword>
<feature type="transmembrane region" description="Helical" evidence="2">
    <location>
        <begin position="70"/>
        <end position="96"/>
    </location>
</feature>
<evidence type="ECO:0000256" key="2">
    <source>
        <dbReference type="SAM" id="Phobius"/>
    </source>
</evidence>
<evidence type="ECO:0000313" key="3">
    <source>
        <dbReference type="EMBL" id="CAD9862934.1"/>
    </source>
</evidence>
<dbReference type="InterPro" id="IPR019396">
    <property type="entry name" value="TM_Fragile-X-F-assoc"/>
</dbReference>
<evidence type="ECO:0008006" key="4">
    <source>
        <dbReference type="Google" id="ProtNLM"/>
    </source>
</evidence>
<dbReference type="EMBL" id="HBHR01011346">
    <property type="protein sequence ID" value="CAD9862934.1"/>
    <property type="molecule type" value="Transcribed_RNA"/>
</dbReference>
<dbReference type="PANTHER" id="PTHR13568">
    <property type="entry name" value="FAM11A, B PROTEIN"/>
    <property type="match status" value="1"/>
</dbReference>
<dbReference type="Pfam" id="PF10269">
    <property type="entry name" value="Tmemb_185A"/>
    <property type="match status" value="1"/>
</dbReference>
<organism evidence="3">
    <name type="scientific">Fibrocapsa japonica</name>
    <dbReference type="NCBI Taxonomy" id="94617"/>
    <lineage>
        <taxon>Eukaryota</taxon>
        <taxon>Sar</taxon>
        <taxon>Stramenopiles</taxon>
        <taxon>Ochrophyta</taxon>
        <taxon>Raphidophyceae</taxon>
        <taxon>Chattonellales</taxon>
        <taxon>Chattonellaceae</taxon>
        <taxon>Fibrocapsa</taxon>
    </lineage>
</organism>
<gene>
    <name evidence="3" type="ORF">FJAP1339_LOCUS5466</name>
</gene>
<dbReference type="PANTHER" id="PTHR13568:SF9">
    <property type="entry name" value="TRANSMEMBRANE PROTEIN 203"/>
    <property type="match status" value="1"/>
</dbReference>
<keyword evidence="2" id="KW-0472">Membrane</keyword>
<sequence>MENENNASPAPAQNNNNATPAPAAPTAAPPMLSAASLGQSSRKIKEAGASKLAMAVLPGNLKQDVMNNNYVSFSVLLLGVLLLVSFPAPLLVLIFGCLRVDGDVNWPWLKLAIPLFILQGLCLLFLLMGILHPPKQPQGMSQKDPAYIIWKHQSGTFRWFCSFLQLICLIAVEVQIFGMMDGDIEEDLGYILPWFVYVFFEFFAVLARSRPALGSLEDDFPDIEQDRRAEAEAIISKLTSDFKNFVFGAIMRTLAVLFVMLKVDGEIGWNWFGVMWPVWVYAAGVLVSMQVRKQQAKSAPQVQVIQLPLRQQDGLQPQAQQVRVQLQSTNAKSEGAKVDALESVVFLYVMMAAMLCNKLEGRWDGSAWVLVSPLLIVLGCGYCACCCFICFSCLPDDKTDNGSSSV</sequence>
<proteinExistence type="predicted"/>
<reference evidence="3" key="1">
    <citation type="submission" date="2021-01" db="EMBL/GenBank/DDBJ databases">
        <authorList>
            <person name="Corre E."/>
            <person name="Pelletier E."/>
            <person name="Niang G."/>
            <person name="Scheremetjew M."/>
            <person name="Finn R."/>
            <person name="Kale V."/>
            <person name="Holt S."/>
            <person name="Cochrane G."/>
            <person name="Meng A."/>
            <person name="Brown T."/>
            <person name="Cohen L."/>
        </authorList>
    </citation>
    <scope>NUCLEOTIDE SEQUENCE</scope>
    <source>
        <strain evidence="3">CCMP1661</strain>
    </source>
</reference>